<dbReference type="AlphaFoldDB" id="A0A8J7GX81"/>
<proteinExistence type="predicted"/>
<dbReference type="PROSITE" id="PS51077">
    <property type="entry name" value="HTH_ICLR"/>
    <property type="match status" value="1"/>
</dbReference>
<dbReference type="PANTHER" id="PTHR30136">
    <property type="entry name" value="HELIX-TURN-HELIX TRANSCRIPTIONAL REGULATOR, ICLR FAMILY"/>
    <property type="match status" value="1"/>
</dbReference>
<keyword evidence="3" id="KW-0804">Transcription</keyword>
<dbReference type="InterPro" id="IPR036390">
    <property type="entry name" value="WH_DNA-bd_sf"/>
</dbReference>
<dbReference type="InterPro" id="IPR014757">
    <property type="entry name" value="Tscrpt_reg_IclR_C"/>
</dbReference>
<evidence type="ECO:0000259" key="5">
    <source>
        <dbReference type="PROSITE" id="PS51078"/>
    </source>
</evidence>
<dbReference type="GO" id="GO:0003677">
    <property type="term" value="F:DNA binding"/>
    <property type="evidence" value="ECO:0007669"/>
    <property type="project" value="UniProtKB-KW"/>
</dbReference>
<dbReference type="Pfam" id="PF01614">
    <property type="entry name" value="IclR_C"/>
    <property type="match status" value="1"/>
</dbReference>
<accession>A0A8J7GX81</accession>
<dbReference type="SUPFAM" id="SSF55781">
    <property type="entry name" value="GAF domain-like"/>
    <property type="match status" value="1"/>
</dbReference>
<keyword evidence="1" id="KW-0805">Transcription regulation</keyword>
<evidence type="ECO:0000313" key="6">
    <source>
        <dbReference type="EMBL" id="MBG6140990.1"/>
    </source>
</evidence>
<dbReference type="PROSITE" id="PS51078">
    <property type="entry name" value="ICLR_ED"/>
    <property type="match status" value="1"/>
</dbReference>
<reference evidence="6" key="1">
    <citation type="submission" date="2020-11" db="EMBL/GenBank/DDBJ databases">
        <title>Sequencing the genomes of 1000 actinobacteria strains.</title>
        <authorList>
            <person name="Klenk H.-P."/>
        </authorList>
    </citation>
    <scope>NUCLEOTIDE SEQUENCE</scope>
    <source>
        <strain evidence="6">DSM 45356</strain>
    </source>
</reference>
<dbReference type="Proteomes" id="UP000622552">
    <property type="component" value="Unassembled WGS sequence"/>
</dbReference>
<evidence type="ECO:0000256" key="2">
    <source>
        <dbReference type="ARBA" id="ARBA00023125"/>
    </source>
</evidence>
<dbReference type="InterPro" id="IPR005471">
    <property type="entry name" value="Tscrpt_reg_IclR_N"/>
</dbReference>
<protein>
    <submittedName>
        <fullName evidence="6">DNA-binding IclR family transcriptional regulator</fullName>
    </submittedName>
</protein>
<dbReference type="InterPro" id="IPR050707">
    <property type="entry name" value="HTH_MetabolicPath_Reg"/>
</dbReference>
<gene>
    <name evidence="6" type="ORF">IW245_007184</name>
</gene>
<dbReference type="Gene3D" id="1.10.10.10">
    <property type="entry name" value="Winged helix-like DNA-binding domain superfamily/Winged helix DNA-binding domain"/>
    <property type="match status" value="1"/>
</dbReference>
<dbReference type="Gene3D" id="3.30.450.40">
    <property type="match status" value="1"/>
</dbReference>
<evidence type="ECO:0000313" key="7">
    <source>
        <dbReference type="Proteomes" id="UP000622552"/>
    </source>
</evidence>
<name>A0A8J7GX81_9ACTN</name>
<dbReference type="GO" id="GO:0003700">
    <property type="term" value="F:DNA-binding transcription factor activity"/>
    <property type="evidence" value="ECO:0007669"/>
    <property type="project" value="TreeGrafter"/>
</dbReference>
<feature type="domain" description="HTH iclR-type" evidence="4">
    <location>
        <begin position="2"/>
        <end position="61"/>
    </location>
</feature>
<keyword evidence="7" id="KW-1185">Reference proteome</keyword>
<dbReference type="InterPro" id="IPR036388">
    <property type="entry name" value="WH-like_DNA-bd_sf"/>
</dbReference>
<dbReference type="SMART" id="SM00346">
    <property type="entry name" value="HTH_ICLR"/>
    <property type="match status" value="1"/>
</dbReference>
<dbReference type="Pfam" id="PF09339">
    <property type="entry name" value="HTH_IclR"/>
    <property type="match status" value="1"/>
</dbReference>
<dbReference type="PANTHER" id="PTHR30136:SF24">
    <property type="entry name" value="HTH-TYPE TRANSCRIPTIONAL REPRESSOR ALLR"/>
    <property type="match status" value="1"/>
</dbReference>
<dbReference type="SUPFAM" id="SSF46785">
    <property type="entry name" value="Winged helix' DNA-binding domain"/>
    <property type="match status" value="1"/>
</dbReference>
<evidence type="ECO:0000256" key="1">
    <source>
        <dbReference type="ARBA" id="ARBA00023015"/>
    </source>
</evidence>
<organism evidence="6 7">
    <name type="scientific">Longispora fulva</name>
    <dbReference type="NCBI Taxonomy" id="619741"/>
    <lineage>
        <taxon>Bacteria</taxon>
        <taxon>Bacillati</taxon>
        <taxon>Actinomycetota</taxon>
        <taxon>Actinomycetes</taxon>
        <taxon>Micromonosporales</taxon>
        <taxon>Micromonosporaceae</taxon>
        <taxon>Longispora</taxon>
    </lineage>
</organism>
<evidence type="ECO:0000256" key="3">
    <source>
        <dbReference type="ARBA" id="ARBA00023163"/>
    </source>
</evidence>
<comment type="caution">
    <text evidence="6">The sequence shown here is derived from an EMBL/GenBank/DDBJ whole genome shotgun (WGS) entry which is preliminary data.</text>
</comment>
<dbReference type="EMBL" id="JADOUF010000001">
    <property type="protein sequence ID" value="MBG6140990.1"/>
    <property type="molecule type" value="Genomic_DNA"/>
</dbReference>
<sequence>MSQSLSRALKLLVELGRQPCSLDDAARVLDVHKTTALRLLRTLEEERFVHRDPSFRYHLGSQFFALATTALDQRQVRGAAGRHLTALSAATGQTVHLAGYEDGHVIYWDKRDSAHTVRMYSRIGLPASPHTAAVAKVLLAGLDEPERRRVVEGITFTRHTPRTLTGPAELLAELRTVAEQGYAVDHGEHEAFMNCVAAPVRGAGGRVTAAVSISVPDFVLDYDGVLALVPDLLGTARAISIDCGWSAP</sequence>
<dbReference type="InterPro" id="IPR029016">
    <property type="entry name" value="GAF-like_dom_sf"/>
</dbReference>
<feature type="domain" description="IclR-ED" evidence="5">
    <location>
        <begin position="62"/>
        <end position="245"/>
    </location>
</feature>
<keyword evidence="2 6" id="KW-0238">DNA-binding</keyword>
<dbReference type="RefSeq" id="WP_197007477.1">
    <property type="nucleotide sequence ID" value="NZ_BONS01000019.1"/>
</dbReference>
<dbReference type="GO" id="GO:0045892">
    <property type="term" value="P:negative regulation of DNA-templated transcription"/>
    <property type="evidence" value="ECO:0007669"/>
    <property type="project" value="TreeGrafter"/>
</dbReference>
<evidence type="ECO:0000259" key="4">
    <source>
        <dbReference type="PROSITE" id="PS51077"/>
    </source>
</evidence>